<feature type="transmembrane region" description="Helical" evidence="1">
    <location>
        <begin position="21"/>
        <end position="42"/>
    </location>
</feature>
<comment type="caution">
    <text evidence="2">The sequence shown here is derived from an EMBL/GenBank/DDBJ whole genome shotgun (WGS) entry which is preliminary data.</text>
</comment>
<keyword evidence="1" id="KW-1133">Transmembrane helix</keyword>
<sequence>MDNGFFGVSGLRFNFSEGPGCFGHVVLIAIGIAAIIAITKWWL</sequence>
<gene>
    <name evidence="2" type="ORF">Pla123a_06410</name>
</gene>
<reference evidence="2 3" key="1">
    <citation type="submission" date="2019-02" db="EMBL/GenBank/DDBJ databases">
        <title>Deep-cultivation of Planctomycetes and their phenomic and genomic characterization uncovers novel biology.</title>
        <authorList>
            <person name="Wiegand S."/>
            <person name="Jogler M."/>
            <person name="Boedeker C."/>
            <person name="Pinto D."/>
            <person name="Vollmers J."/>
            <person name="Rivas-Marin E."/>
            <person name="Kohn T."/>
            <person name="Peeters S.H."/>
            <person name="Heuer A."/>
            <person name="Rast P."/>
            <person name="Oberbeckmann S."/>
            <person name="Bunk B."/>
            <person name="Jeske O."/>
            <person name="Meyerdierks A."/>
            <person name="Storesund J.E."/>
            <person name="Kallscheuer N."/>
            <person name="Luecker S."/>
            <person name="Lage O.M."/>
            <person name="Pohl T."/>
            <person name="Merkel B.J."/>
            <person name="Hornburger P."/>
            <person name="Mueller R.-W."/>
            <person name="Bruemmer F."/>
            <person name="Labrenz M."/>
            <person name="Spormann A.M."/>
            <person name="Op Den Camp H."/>
            <person name="Overmann J."/>
            <person name="Amann R."/>
            <person name="Jetten M.S.M."/>
            <person name="Mascher T."/>
            <person name="Medema M.H."/>
            <person name="Devos D.P."/>
            <person name="Kaster A.-K."/>
            <person name="Ovreas L."/>
            <person name="Rohde M."/>
            <person name="Galperin M.Y."/>
            <person name="Jogler C."/>
        </authorList>
    </citation>
    <scope>NUCLEOTIDE SEQUENCE [LARGE SCALE GENOMIC DNA]</scope>
    <source>
        <strain evidence="2 3">Pla123a</strain>
    </source>
</reference>
<accession>A0A5C5ZEP4</accession>
<keyword evidence="3" id="KW-1185">Reference proteome</keyword>
<evidence type="ECO:0000313" key="3">
    <source>
        <dbReference type="Proteomes" id="UP000318478"/>
    </source>
</evidence>
<dbReference type="AlphaFoldDB" id="A0A5C5ZEP4"/>
<evidence type="ECO:0000313" key="2">
    <source>
        <dbReference type="EMBL" id="TWT85834.1"/>
    </source>
</evidence>
<organism evidence="2 3">
    <name type="scientific">Posidoniimonas polymericola</name>
    <dbReference type="NCBI Taxonomy" id="2528002"/>
    <lineage>
        <taxon>Bacteria</taxon>
        <taxon>Pseudomonadati</taxon>
        <taxon>Planctomycetota</taxon>
        <taxon>Planctomycetia</taxon>
        <taxon>Pirellulales</taxon>
        <taxon>Lacipirellulaceae</taxon>
        <taxon>Posidoniimonas</taxon>
    </lineage>
</organism>
<dbReference type="EMBL" id="SJPO01000001">
    <property type="protein sequence ID" value="TWT85834.1"/>
    <property type="molecule type" value="Genomic_DNA"/>
</dbReference>
<keyword evidence="1" id="KW-0472">Membrane</keyword>
<dbReference type="Proteomes" id="UP000318478">
    <property type="component" value="Unassembled WGS sequence"/>
</dbReference>
<name>A0A5C5ZEP4_9BACT</name>
<proteinExistence type="predicted"/>
<evidence type="ECO:0000256" key="1">
    <source>
        <dbReference type="SAM" id="Phobius"/>
    </source>
</evidence>
<keyword evidence="1" id="KW-0812">Transmembrane</keyword>
<protein>
    <submittedName>
        <fullName evidence="2">Uncharacterized protein</fullName>
    </submittedName>
</protein>